<keyword evidence="4 6" id="KW-1133">Transmembrane helix</keyword>
<dbReference type="Gene3D" id="1.10.3730.20">
    <property type="match status" value="1"/>
</dbReference>
<evidence type="ECO:0000256" key="1">
    <source>
        <dbReference type="ARBA" id="ARBA00004651"/>
    </source>
</evidence>
<evidence type="ECO:0000256" key="4">
    <source>
        <dbReference type="ARBA" id="ARBA00022989"/>
    </source>
</evidence>
<evidence type="ECO:0000313" key="7">
    <source>
        <dbReference type="EMBL" id="RFU18710.1"/>
    </source>
</evidence>
<dbReference type="InterPro" id="IPR000390">
    <property type="entry name" value="Small_drug/metabolite_transptr"/>
</dbReference>
<keyword evidence="3 6" id="KW-0812">Transmembrane</keyword>
<proteinExistence type="predicted"/>
<protein>
    <recommendedName>
        <fullName evidence="9">EamA domain-containing protein</fullName>
    </recommendedName>
</protein>
<dbReference type="PANTHER" id="PTHR30561">
    <property type="entry name" value="SMR FAMILY PROTON-DEPENDENT DRUG EFFLUX TRANSPORTER SUGE"/>
    <property type="match status" value="1"/>
</dbReference>
<accession>A0A372IUU9</accession>
<dbReference type="GO" id="GO:0005886">
    <property type="term" value="C:plasma membrane"/>
    <property type="evidence" value="ECO:0007669"/>
    <property type="project" value="UniProtKB-SubCell"/>
</dbReference>
<evidence type="ECO:0000256" key="6">
    <source>
        <dbReference type="SAM" id="Phobius"/>
    </source>
</evidence>
<evidence type="ECO:0000313" key="8">
    <source>
        <dbReference type="Proteomes" id="UP000264702"/>
    </source>
</evidence>
<dbReference type="GO" id="GO:0022857">
    <property type="term" value="F:transmembrane transporter activity"/>
    <property type="evidence" value="ECO:0007669"/>
    <property type="project" value="InterPro"/>
</dbReference>
<comment type="caution">
    <text evidence="7">The sequence shown here is derived from an EMBL/GenBank/DDBJ whole genome shotgun (WGS) entry which is preliminary data.</text>
</comment>
<evidence type="ECO:0008006" key="9">
    <source>
        <dbReference type="Google" id="ProtNLM"/>
    </source>
</evidence>
<dbReference type="PANTHER" id="PTHR30561:SF9">
    <property type="entry name" value="4-AMINO-4-DEOXY-L-ARABINOSE-PHOSPHOUNDECAPRENOL FLIPPASE SUBUNIT ARNF-RELATED"/>
    <property type="match status" value="1"/>
</dbReference>
<dbReference type="InterPro" id="IPR037185">
    <property type="entry name" value="EmrE-like"/>
</dbReference>
<evidence type="ECO:0000256" key="5">
    <source>
        <dbReference type="ARBA" id="ARBA00023136"/>
    </source>
</evidence>
<sequence length="118" mass="12484">MIGSVVFWATAGDILTASAMRRIGDLDAVRARSGLVGAIRAVVTDLHFGVGVFCLALSFFSLLFALSHNDLSLIGPAATSLTFVSNAAAAKLFLKENVDRRRWMAAIFVCIGVALLAL</sequence>
<reference evidence="7 8" key="1">
    <citation type="submission" date="2018-08" db="EMBL/GenBank/DDBJ databases">
        <title>Acidipila sp. 4G-K13, an acidobacterium isolated from forest soil.</title>
        <authorList>
            <person name="Gao Z.-H."/>
            <person name="Qiu L.-H."/>
        </authorList>
    </citation>
    <scope>NUCLEOTIDE SEQUENCE [LARGE SCALE GENOMIC DNA]</scope>
    <source>
        <strain evidence="7 8">4G-K13</strain>
    </source>
</reference>
<keyword evidence="5 6" id="KW-0472">Membrane</keyword>
<dbReference type="OrthoDB" id="123155at2"/>
<keyword evidence="8" id="KW-1185">Reference proteome</keyword>
<dbReference type="EMBL" id="QVQT01000001">
    <property type="protein sequence ID" value="RFU18710.1"/>
    <property type="molecule type" value="Genomic_DNA"/>
</dbReference>
<feature type="transmembrane region" description="Helical" evidence="6">
    <location>
        <begin position="46"/>
        <end position="67"/>
    </location>
</feature>
<feature type="transmembrane region" description="Helical" evidence="6">
    <location>
        <begin position="73"/>
        <end position="94"/>
    </location>
</feature>
<evidence type="ECO:0000256" key="3">
    <source>
        <dbReference type="ARBA" id="ARBA00022692"/>
    </source>
</evidence>
<name>A0A372IUU9_9BACT</name>
<dbReference type="AlphaFoldDB" id="A0A372IUU9"/>
<organism evidence="7 8">
    <name type="scientific">Paracidobacterium acidisoli</name>
    <dbReference type="NCBI Taxonomy" id="2303751"/>
    <lineage>
        <taxon>Bacteria</taxon>
        <taxon>Pseudomonadati</taxon>
        <taxon>Acidobacteriota</taxon>
        <taxon>Terriglobia</taxon>
        <taxon>Terriglobales</taxon>
        <taxon>Acidobacteriaceae</taxon>
        <taxon>Paracidobacterium</taxon>
    </lineage>
</organism>
<evidence type="ECO:0000256" key="2">
    <source>
        <dbReference type="ARBA" id="ARBA00022475"/>
    </source>
</evidence>
<gene>
    <name evidence="7" type="ORF">D0Y96_01950</name>
</gene>
<keyword evidence="2" id="KW-1003">Cell membrane</keyword>
<comment type="subcellular location">
    <subcellularLocation>
        <location evidence="1">Cell membrane</location>
        <topology evidence="1">Multi-pass membrane protein</topology>
    </subcellularLocation>
</comment>
<dbReference type="SUPFAM" id="SSF103481">
    <property type="entry name" value="Multidrug resistance efflux transporter EmrE"/>
    <property type="match status" value="1"/>
</dbReference>
<dbReference type="Proteomes" id="UP000264702">
    <property type="component" value="Unassembled WGS sequence"/>
</dbReference>